<proteinExistence type="predicted"/>
<organism evidence="2 3">
    <name type="scientific">Trichinella papuae</name>
    <dbReference type="NCBI Taxonomy" id="268474"/>
    <lineage>
        <taxon>Eukaryota</taxon>
        <taxon>Metazoa</taxon>
        <taxon>Ecdysozoa</taxon>
        <taxon>Nematoda</taxon>
        <taxon>Enoplea</taxon>
        <taxon>Dorylaimia</taxon>
        <taxon>Trichinellida</taxon>
        <taxon>Trichinellidae</taxon>
        <taxon>Trichinella</taxon>
    </lineage>
</organism>
<comment type="caution">
    <text evidence="2">The sequence shown here is derived from an EMBL/GenBank/DDBJ whole genome shotgun (WGS) entry which is preliminary data.</text>
</comment>
<dbReference type="AlphaFoldDB" id="A0A0V1MXP8"/>
<accession>A0A0V1MXP8</accession>
<gene>
    <name evidence="2" type="ORF">T10_1834</name>
</gene>
<keyword evidence="1" id="KW-0472">Membrane</keyword>
<evidence type="ECO:0000313" key="3">
    <source>
        <dbReference type="Proteomes" id="UP000054843"/>
    </source>
</evidence>
<evidence type="ECO:0000313" key="2">
    <source>
        <dbReference type="EMBL" id="KRZ76545.1"/>
    </source>
</evidence>
<keyword evidence="3" id="KW-1185">Reference proteome</keyword>
<evidence type="ECO:0000256" key="1">
    <source>
        <dbReference type="SAM" id="Phobius"/>
    </source>
</evidence>
<dbReference type="Proteomes" id="UP000054843">
    <property type="component" value="Unassembled WGS sequence"/>
</dbReference>
<sequence length="63" mass="7091">MQIRFAVFENISAKQKYLALILIYGLSPDIGVLSSLLHLMLSLFLNDAVDVIIENSHYIAIEI</sequence>
<dbReference type="EMBL" id="JYDO01000027">
    <property type="protein sequence ID" value="KRZ76545.1"/>
    <property type="molecule type" value="Genomic_DNA"/>
</dbReference>
<reference evidence="2 3" key="1">
    <citation type="submission" date="2015-01" db="EMBL/GenBank/DDBJ databases">
        <title>Evolution of Trichinella species and genotypes.</title>
        <authorList>
            <person name="Korhonen P.K."/>
            <person name="Edoardo P."/>
            <person name="Giuseppe L.R."/>
            <person name="Gasser R.B."/>
        </authorList>
    </citation>
    <scope>NUCLEOTIDE SEQUENCE [LARGE SCALE GENOMIC DNA]</scope>
    <source>
        <strain evidence="2">ISS1980</strain>
    </source>
</reference>
<keyword evidence="1" id="KW-0812">Transmembrane</keyword>
<protein>
    <submittedName>
        <fullName evidence="2">Uncharacterized protein</fullName>
    </submittedName>
</protein>
<feature type="transmembrane region" description="Helical" evidence="1">
    <location>
        <begin position="21"/>
        <end position="45"/>
    </location>
</feature>
<keyword evidence="1" id="KW-1133">Transmembrane helix</keyword>
<name>A0A0V1MXP8_9BILA</name>